<feature type="compositionally biased region" description="Basic residues" evidence="26">
    <location>
        <begin position="18"/>
        <end position="48"/>
    </location>
</feature>
<keyword evidence="11 24" id="KW-0808">Transferase</keyword>
<dbReference type="InterPro" id="IPR001460">
    <property type="entry name" value="PCN-bd_Tpept"/>
</dbReference>
<dbReference type="PANTHER" id="PTHR32282:SF11">
    <property type="entry name" value="PENICILLIN-BINDING PROTEIN 1B"/>
    <property type="match status" value="1"/>
</dbReference>
<dbReference type="InterPro" id="IPR028166">
    <property type="entry name" value="UB2H"/>
</dbReference>
<evidence type="ECO:0000256" key="4">
    <source>
        <dbReference type="ARBA" id="ARBA00007090"/>
    </source>
</evidence>
<dbReference type="FunFam" id="1.10.3810.10:FF:000002">
    <property type="entry name" value="Penicillin-binding protein 1B"/>
    <property type="match status" value="1"/>
</dbReference>
<evidence type="ECO:0000259" key="30">
    <source>
        <dbReference type="Pfam" id="PF14814"/>
    </source>
</evidence>
<keyword evidence="17" id="KW-0511">Multifunctional enzyme</keyword>
<dbReference type="AlphaFoldDB" id="A0A1T5I2I5"/>
<keyword evidence="12" id="KW-0378">Hydrolase</keyword>
<feature type="active site" description="Proton donor; for transglycosylase activity" evidence="25">
    <location>
        <position position="229"/>
    </location>
</feature>
<evidence type="ECO:0000256" key="7">
    <source>
        <dbReference type="ARBA" id="ARBA00022475"/>
    </source>
</evidence>
<dbReference type="PANTHER" id="PTHR32282">
    <property type="entry name" value="BINDING PROTEIN TRANSPEPTIDASE, PUTATIVE-RELATED"/>
    <property type="match status" value="1"/>
</dbReference>
<evidence type="ECO:0000256" key="25">
    <source>
        <dbReference type="PIRSR" id="PIRSR002799-1"/>
    </source>
</evidence>
<evidence type="ECO:0000256" key="8">
    <source>
        <dbReference type="ARBA" id="ARBA00022645"/>
    </source>
</evidence>
<organism evidence="31 32">
    <name type="scientific">Photobacterium piscicola</name>
    <dbReference type="NCBI Taxonomy" id="1378299"/>
    <lineage>
        <taxon>Bacteria</taxon>
        <taxon>Pseudomonadati</taxon>
        <taxon>Pseudomonadota</taxon>
        <taxon>Gammaproteobacteria</taxon>
        <taxon>Vibrionales</taxon>
        <taxon>Vibrionaceae</taxon>
        <taxon>Photobacterium</taxon>
    </lineage>
</organism>
<keyword evidence="16" id="KW-0046">Antibiotic resistance</keyword>
<dbReference type="GO" id="GO:0008658">
    <property type="term" value="F:penicillin binding"/>
    <property type="evidence" value="ECO:0007669"/>
    <property type="project" value="UniProtKB-UniRule"/>
</dbReference>
<keyword evidence="8" id="KW-0121">Carboxypeptidase</keyword>
<evidence type="ECO:0000256" key="23">
    <source>
        <dbReference type="NCBIfam" id="TIGR02071"/>
    </source>
</evidence>
<dbReference type="GO" id="GO:0071555">
    <property type="term" value="P:cell wall organization"/>
    <property type="evidence" value="ECO:0007669"/>
    <property type="project" value="UniProtKB-UniRule"/>
</dbReference>
<feature type="domain" description="Bifunctional transglycosylase second" evidence="30">
    <location>
        <begin position="109"/>
        <end position="191"/>
    </location>
</feature>
<evidence type="ECO:0000256" key="20">
    <source>
        <dbReference type="ARBA" id="ARBA00034000"/>
    </source>
</evidence>
<evidence type="ECO:0000259" key="29">
    <source>
        <dbReference type="Pfam" id="PF00912"/>
    </source>
</evidence>
<dbReference type="InterPro" id="IPR011813">
    <property type="entry name" value="PBP_1b"/>
</dbReference>
<evidence type="ECO:0000256" key="13">
    <source>
        <dbReference type="ARBA" id="ARBA00022960"/>
    </source>
</evidence>
<dbReference type="GO" id="GO:0008360">
    <property type="term" value="P:regulation of cell shape"/>
    <property type="evidence" value="ECO:0007669"/>
    <property type="project" value="UniProtKB-UniRule"/>
</dbReference>
<keyword evidence="18 24" id="KW-0961">Cell wall biogenesis/degradation</keyword>
<keyword evidence="14 24" id="KW-0573">Peptidoglycan synthesis</keyword>
<dbReference type="Proteomes" id="UP000189966">
    <property type="component" value="Unassembled WGS sequence"/>
</dbReference>
<evidence type="ECO:0000256" key="14">
    <source>
        <dbReference type="ARBA" id="ARBA00022984"/>
    </source>
</evidence>
<feature type="domain" description="Glycosyl transferase family 51" evidence="29">
    <location>
        <begin position="205"/>
        <end position="373"/>
    </location>
</feature>
<dbReference type="GO" id="GO:0009252">
    <property type="term" value="P:peptidoglycan biosynthetic process"/>
    <property type="evidence" value="ECO:0007669"/>
    <property type="project" value="UniProtKB-UniRule"/>
</dbReference>
<name>A0A1T5I2I5_9GAMM</name>
<feature type="domain" description="Penicillin-binding protein transpeptidase" evidence="28">
    <location>
        <begin position="468"/>
        <end position="699"/>
    </location>
</feature>
<evidence type="ECO:0000256" key="15">
    <source>
        <dbReference type="ARBA" id="ARBA00023136"/>
    </source>
</evidence>
<keyword evidence="27" id="KW-0812">Transmembrane</keyword>
<dbReference type="InterPro" id="IPR050396">
    <property type="entry name" value="Glycosyltr_51/Transpeptidase"/>
</dbReference>
<dbReference type="UniPathway" id="UPA00219"/>
<dbReference type="Pfam" id="PF00905">
    <property type="entry name" value="Transpeptidase"/>
    <property type="match status" value="1"/>
</dbReference>
<dbReference type="RefSeq" id="WP_080158271.1">
    <property type="nucleotide sequence ID" value="NZ_FUZI01000005.1"/>
</dbReference>
<dbReference type="PIRSF" id="PIRSF002799">
    <property type="entry name" value="PBP_1b"/>
    <property type="match status" value="1"/>
</dbReference>
<reference evidence="31 32" key="1">
    <citation type="submission" date="2017-02" db="EMBL/GenBank/DDBJ databases">
        <authorList>
            <person name="Peterson S.W."/>
        </authorList>
    </citation>
    <scope>NUCLEOTIDE SEQUENCE [LARGE SCALE GENOMIC DNA]</scope>
    <source>
        <strain evidence="32">type strain: NCCB 100098</strain>
    </source>
</reference>
<feature type="transmembrane region" description="Helical" evidence="27">
    <location>
        <begin position="64"/>
        <end position="83"/>
    </location>
</feature>
<evidence type="ECO:0000259" key="28">
    <source>
        <dbReference type="Pfam" id="PF00905"/>
    </source>
</evidence>
<evidence type="ECO:0000256" key="17">
    <source>
        <dbReference type="ARBA" id="ARBA00023268"/>
    </source>
</evidence>
<evidence type="ECO:0000313" key="31">
    <source>
        <dbReference type="EMBL" id="SKC33304.1"/>
    </source>
</evidence>
<dbReference type="EMBL" id="FUZI01000005">
    <property type="protein sequence ID" value="SKC33304.1"/>
    <property type="molecule type" value="Genomic_DNA"/>
</dbReference>
<evidence type="ECO:0000256" key="19">
    <source>
        <dbReference type="ARBA" id="ARBA00032454"/>
    </source>
</evidence>
<gene>
    <name evidence="31" type="primary">mrcB_2</name>
    <name evidence="31" type="ORF">CZ809_02891</name>
</gene>
<comment type="function">
    <text evidence="1 24">Cell wall formation. Synthesis of cross-linked peptidoglycan from the lipid intermediates. The enzyme has a penicillin-insensitive transglycosylase N-terminal domain (formation of linear glycan strands) and a penicillin-sensitive transpeptidase C-terminal domain (cross-linking of the peptide subunits).</text>
</comment>
<evidence type="ECO:0000256" key="22">
    <source>
        <dbReference type="ARBA" id="ARBA00060592"/>
    </source>
</evidence>
<dbReference type="Gene3D" id="3.30.2060.10">
    <property type="entry name" value="Penicillin-binding protein 1b domain"/>
    <property type="match status" value="1"/>
</dbReference>
<dbReference type="InterPro" id="IPR036950">
    <property type="entry name" value="PBP_transglycosylase"/>
</dbReference>
<dbReference type="Pfam" id="PF14814">
    <property type="entry name" value="UB2H"/>
    <property type="match status" value="1"/>
</dbReference>
<comment type="pathway">
    <text evidence="22">Glycan biosynthesis.</text>
</comment>
<proteinExistence type="inferred from homology"/>
<evidence type="ECO:0000256" key="9">
    <source>
        <dbReference type="ARBA" id="ARBA00022670"/>
    </source>
</evidence>
<evidence type="ECO:0000256" key="18">
    <source>
        <dbReference type="ARBA" id="ARBA00023316"/>
    </source>
</evidence>
<dbReference type="GO" id="GO:0009002">
    <property type="term" value="F:serine-type D-Ala-D-Ala carboxypeptidase activity"/>
    <property type="evidence" value="ECO:0007669"/>
    <property type="project" value="UniProtKB-EC"/>
</dbReference>
<dbReference type="InterPro" id="IPR001264">
    <property type="entry name" value="Glyco_trans_51"/>
</dbReference>
<evidence type="ECO:0000313" key="32">
    <source>
        <dbReference type="Proteomes" id="UP000189966"/>
    </source>
</evidence>
<keyword evidence="9" id="KW-0645">Protease</keyword>
<dbReference type="GO" id="GO:0005886">
    <property type="term" value="C:plasma membrane"/>
    <property type="evidence" value="ECO:0007669"/>
    <property type="project" value="UniProtKB-SubCell"/>
</dbReference>
<dbReference type="SUPFAM" id="SSF56601">
    <property type="entry name" value="beta-lactamase/transpeptidase-like"/>
    <property type="match status" value="1"/>
</dbReference>
<evidence type="ECO:0000256" key="5">
    <source>
        <dbReference type="ARBA" id="ARBA00007739"/>
    </source>
</evidence>
<evidence type="ECO:0000256" key="24">
    <source>
        <dbReference type="PIRNR" id="PIRNR002799"/>
    </source>
</evidence>
<keyword evidence="10 24" id="KW-0328">Glycosyltransferase</keyword>
<feature type="active site" description="Acyl-ester intermediate; for transpeptidase activity" evidence="25">
    <location>
        <position position="505"/>
    </location>
</feature>
<keyword evidence="27" id="KW-1133">Transmembrane helix</keyword>
<feature type="compositionally biased region" description="Low complexity" evidence="26">
    <location>
        <begin position="7"/>
        <end position="17"/>
    </location>
</feature>
<evidence type="ECO:0000256" key="27">
    <source>
        <dbReference type="SAM" id="Phobius"/>
    </source>
</evidence>
<evidence type="ECO:0000256" key="11">
    <source>
        <dbReference type="ARBA" id="ARBA00022679"/>
    </source>
</evidence>
<dbReference type="GO" id="GO:0030288">
    <property type="term" value="C:outer membrane-bounded periplasmic space"/>
    <property type="evidence" value="ECO:0007669"/>
    <property type="project" value="TreeGrafter"/>
</dbReference>
<dbReference type="NCBIfam" id="TIGR02071">
    <property type="entry name" value="PBP_1b"/>
    <property type="match status" value="1"/>
</dbReference>
<comment type="subcellular location">
    <subcellularLocation>
        <location evidence="2">Cell membrane</location>
    </subcellularLocation>
</comment>
<dbReference type="OrthoDB" id="9766909at2"/>
<evidence type="ECO:0000256" key="26">
    <source>
        <dbReference type="SAM" id="MobiDB-lite"/>
    </source>
</evidence>
<evidence type="ECO:0000256" key="21">
    <source>
        <dbReference type="ARBA" id="ARBA00049902"/>
    </source>
</evidence>
<evidence type="ECO:0000256" key="12">
    <source>
        <dbReference type="ARBA" id="ARBA00022801"/>
    </source>
</evidence>
<comment type="catalytic activity">
    <reaction evidence="20">
        <text>Preferential cleavage: (Ac)2-L-Lys-D-Ala-|-D-Ala. Also transpeptidation of peptidyl-alanyl moieties that are N-acyl substituents of D-alanine.</text>
        <dbReference type="EC" id="3.4.16.4"/>
    </reaction>
</comment>
<dbReference type="SUPFAM" id="SSF53955">
    <property type="entry name" value="Lysozyme-like"/>
    <property type="match status" value="1"/>
</dbReference>
<keyword evidence="7" id="KW-1003">Cell membrane</keyword>
<keyword evidence="13 24" id="KW-0133">Cell shape</keyword>
<comment type="similarity">
    <text evidence="4 24">In the C-terminal section; belongs to the transpeptidase family.</text>
</comment>
<accession>A0A1T5I2I5</accession>
<dbReference type="GO" id="GO:0009274">
    <property type="term" value="C:peptidoglycan-based cell wall"/>
    <property type="evidence" value="ECO:0007669"/>
    <property type="project" value="UniProtKB-UniRule"/>
</dbReference>
<feature type="region of interest" description="Disordered" evidence="26">
    <location>
        <begin position="1"/>
        <end position="54"/>
    </location>
</feature>
<protein>
    <recommendedName>
        <fullName evidence="6 23">Penicillin-binding protein 1B</fullName>
        <shortName evidence="24">PBP-1b</shortName>
        <shortName evidence="24">PBP1b</shortName>
    </recommendedName>
    <alternativeName>
        <fullName evidence="19 24">Murein polymerase</fullName>
    </alternativeName>
</protein>
<evidence type="ECO:0000256" key="2">
    <source>
        <dbReference type="ARBA" id="ARBA00004236"/>
    </source>
</evidence>
<sequence>MIKLSQPKKTPAKTPSPSKKKAALKPAAKKASPKKSAAKKTPAKKKPSKKDATPHPWLRKLGRLSFKIMLVVIAILLVIGIYLDTVVRNKMDGQIWDLPSVVYGRVLTLHAGQAMTLSDVRHELNVLQYHKVATPQRMGEYSASSTRIELMRRPFKFVDDPQPQQHVMLTFSGGTLATITDLTTKKSLKTLKIEPKLLGMLGLTGNEQRIFMARDQFPPLLIDALLTTEDRDFYQHEGVSPLAILRAVVVNLKAGHTVQGGSTLTQQLAKNLFLSRERSLWRKVREAYIAVIIDYRYSKDRILEAYLNEIYLGQNGAKEVHGFPLAARFYFGRPLEELRPDQLAMLVGMVKGPSQFNPWRHPERTMKRRDLVLMLLLKNNYLTGAEYEKAVSEPLGIQKTPKIASRQPAYFQQLQRELEQDVGDIYKSGKGLRIFSTLDPVSQQAAEKTIAVMVPRLNKKAGVNVETAMVVVDRQYGAVRALIGGSRPGYAGFNRALDASRQIGSLAKPAVYLAALSQPQKFTLATTLNDSAIVLKGSKGTSWRPRNYDRKFRGQVPLYYALAHSLNVPTVNLGLKVGLGTVINTMAKLGVKRDEIPHLPSILLGAFSLSPFEVAQMFQSITNNGRKAPLYSLDAVVDSRGRVLYQHQSKIEQVVPEQAAWLTTYDMKKVVSQGTARFLQSKFSSAKLAGKTGTTDNNRDSWFAGADGREVGVVWVGRDDNTPVRLTGSSGALRVYADYLARRQPVPLNIGWPPYITTIKYQRTSNGSLRFDCNGNVALPAWDRNGDLKAKCHDNQPATWIKHMFAGE</sequence>
<evidence type="ECO:0000256" key="16">
    <source>
        <dbReference type="ARBA" id="ARBA00023251"/>
    </source>
</evidence>
<dbReference type="GO" id="GO:0006508">
    <property type="term" value="P:proteolysis"/>
    <property type="evidence" value="ECO:0007669"/>
    <property type="project" value="UniProtKB-KW"/>
</dbReference>
<comment type="similarity">
    <text evidence="5 24">In the N-terminal section; belongs to the glycosyltransferase 51 family.</text>
</comment>
<dbReference type="GO" id="GO:0046677">
    <property type="term" value="P:response to antibiotic"/>
    <property type="evidence" value="ECO:0007669"/>
    <property type="project" value="UniProtKB-UniRule"/>
</dbReference>
<dbReference type="Pfam" id="PF00912">
    <property type="entry name" value="Transgly"/>
    <property type="match status" value="1"/>
</dbReference>
<evidence type="ECO:0000256" key="3">
    <source>
        <dbReference type="ARBA" id="ARBA00004752"/>
    </source>
</evidence>
<evidence type="ECO:0000256" key="1">
    <source>
        <dbReference type="ARBA" id="ARBA00002624"/>
    </source>
</evidence>
<comment type="pathway">
    <text evidence="3 24">Cell wall biogenesis; peptidoglycan biosynthesis.</text>
</comment>
<dbReference type="Gene3D" id="1.10.3810.10">
    <property type="entry name" value="Biosynthetic peptidoglycan transglycosylase-like"/>
    <property type="match status" value="1"/>
</dbReference>
<evidence type="ECO:0000256" key="6">
    <source>
        <dbReference type="ARBA" id="ARBA00018637"/>
    </source>
</evidence>
<comment type="catalytic activity">
    <reaction evidence="21">
        <text>[GlcNAc-(1-&gt;4)-Mur2Ac(oyl-L-Ala-gamma-D-Glu-L-Lys-D-Ala-D-Ala)](n)-di-trans,octa-cis-undecaprenyl diphosphate + beta-D-GlcNAc-(1-&gt;4)-Mur2Ac(oyl-L-Ala-gamma-D-Glu-L-Lys-D-Ala-D-Ala)-di-trans,octa-cis-undecaprenyl diphosphate = [GlcNAc-(1-&gt;4)-Mur2Ac(oyl-L-Ala-gamma-D-Glu-L-Lys-D-Ala-D-Ala)](n+1)-di-trans,octa-cis-undecaprenyl diphosphate + di-trans,octa-cis-undecaprenyl diphosphate + H(+)</text>
        <dbReference type="Rhea" id="RHEA:23708"/>
        <dbReference type="Rhea" id="RHEA-COMP:9602"/>
        <dbReference type="Rhea" id="RHEA-COMP:9603"/>
        <dbReference type="ChEBI" id="CHEBI:15378"/>
        <dbReference type="ChEBI" id="CHEBI:58405"/>
        <dbReference type="ChEBI" id="CHEBI:60033"/>
        <dbReference type="ChEBI" id="CHEBI:78435"/>
        <dbReference type="EC" id="2.4.99.28"/>
    </reaction>
</comment>
<dbReference type="InterPro" id="IPR012338">
    <property type="entry name" value="Beta-lactam/transpept-like"/>
</dbReference>
<dbReference type="GO" id="GO:0008955">
    <property type="term" value="F:peptidoglycan glycosyltransferase activity"/>
    <property type="evidence" value="ECO:0007669"/>
    <property type="project" value="UniProtKB-UniRule"/>
</dbReference>
<evidence type="ECO:0000256" key="10">
    <source>
        <dbReference type="ARBA" id="ARBA00022676"/>
    </source>
</evidence>
<dbReference type="InterPro" id="IPR023346">
    <property type="entry name" value="Lysozyme-like_dom_sf"/>
</dbReference>
<keyword evidence="15 27" id="KW-0472">Membrane</keyword>
<dbReference type="Gene3D" id="3.40.710.10">
    <property type="entry name" value="DD-peptidase/beta-lactamase superfamily"/>
    <property type="match status" value="1"/>
</dbReference>